<keyword evidence="1" id="KW-0812">Transmembrane</keyword>
<dbReference type="AlphaFoldDB" id="A0A068SBI7"/>
<evidence type="ECO:0000313" key="2">
    <source>
        <dbReference type="EMBL" id="CDH59330.1"/>
    </source>
</evidence>
<accession>A0A068SBI7</accession>
<keyword evidence="3" id="KW-1185">Reference proteome</keyword>
<dbReference type="VEuPathDB" id="FungiDB:LCOR_10153.1"/>
<reference evidence="2" key="1">
    <citation type="submission" date="2013-08" db="EMBL/GenBank/DDBJ databases">
        <title>Gene expansion shapes genome architecture in the human pathogen Lichtheimia corymbifera: an evolutionary genomics analysis in the ancient terrestrial Mucorales (Mucoromycotina).</title>
        <authorList>
            <person name="Schwartze V.U."/>
            <person name="Winter S."/>
            <person name="Shelest E."/>
            <person name="Marcet-Houben M."/>
            <person name="Horn F."/>
            <person name="Wehner S."/>
            <person name="Hoffmann K."/>
            <person name="Riege K."/>
            <person name="Sammeth M."/>
            <person name="Nowrousian M."/>
            <person name="Valiante V."/>
            <person name="Linde J."/>
            <person name="Jacobsen I.D."/>
            <person name="Marz M."/>
            <person name="Brakhage A.A."/>
            <person name="Gabaldon T."/>
            <person name="Bocker S."/>
            <person name="Voigt K."/>
        </authorList>
    </citation>
    <scope>NUCLEOTIDE SEQUENCE [LARGE SCALE GENOMIC DNA]</scope>
    <source>
        <strain evidence="2">FSU 9682</strain>
    </source>
</reference>
<evidence type="ECO:0000313" key="3">
    <source>
        <dbReference type="Proteomes" id="UP000027586"/>
    </source>
</evidence>
<dbReference type="EMBL" id="CBTN010000068">
    <property type="protein sequence ID" value="CDH59330.1"/>
    <property type="molecule type" value="Genomic_DNA"/>
</dbReference>
<keyword evidence="1" id="KW-0472">Membrane</keyword>
<feature type="transmembrane region" description="Helical" evidence="1">
    <location>
        <begin position="18"/>
        <end position="36"/>
    </location>
</feature>
<dbReference type="STRING" id="1263082.A0A068SBI7"/>
<dbReference type="Proteomes" id="UP000027586">
    <property type="component" value="Unassembled WGS sequence"/>
</dbReference>
<protein>
    <submittedName>
        <fullName evidence="2">Uncharacterized protein</fullName>
    </submittedName>
</protein>
<gene>
    <name evidence="2" type="ORF">LCOR_10153.1</name>
</gene>
<name>A0A068SBI7_9FUNG</name>
<organism evidence="2 3">
    <name type="scientific">Lichtheimia corymbifera JMRC:FSU:9682</name>
    <dbReference type="NCBI Taxonomy" id="1263082"/>
    <lineage>
        <taxon>Eukaryota</taxon>
        <taxon>Fungi</taxon>
        <taxon>Fungi incertae sedis</taxon>
        <taxon>Mucoromycota</taxon>
        <taxon>Mucoromycotina</taxon>
        <taxon>Mucoromycetes</taxon>
        <taxon>Mucorales</taxon>
        <taxon>Lichtheimiaceae</taxon>
        <taxon>Lichtheimia</taxon>
    </lineage>
</organism>
<comment type="caution">
    <text evidence="2">The sequence shown here is derived from an EMBL/GenBank/DDBJ whole genome shotgun (WGS) entry which is preliminary data.</text>
</comment>
<keyword evidence="1" id="KW-1133">Transmembrane helix</keyword>
<proteinExistence type="predicted"/>
<evidence type="ECO:0000256" key="1">
    <source>
        <dbReference type="SAM" id="Phobius"/>
    </source>
</evidence>
<feature type="transmembrane region" description="Helical" evidence="1">
    <location>
        <begin position="43"/>
        <end position="66"/>
    </location>
</feature>
<sequence>MTFSQAIDEALYDFFGEYLYHACVCLLLVVLFLWWIDGEGRAALWRLASCYFVVFFGGAVCVVWWYCDPSGARTGTCFYAWLEKGSRKRRSRRVASQLSPVALAPSSHAFVHSSPSVPQEPVVPASSSVANVPCAIVPFSPSEPQEPVVPASASVANVPCAIVLSSSSVPQEPVVPSSTSLANVPRAIVPIVCAHEPASAIVPRANVPISSANVPCAIVPSLPSVPQEPVVPSSSANVPCAIVPSLPSVPHVPVVPASSSLANVPRAIVPVSPSVPQEPVVPASPSLANVPRAIVPSSPSVQSPVVPAVPASPVTSLLPVLVPAVPATTTTDADVEQLSDAFEALSLLDVDGELDAFWIRLAPIFEALTVADPYDEDTYMSPPVDVHHQEPLWLATMVLSDLMELVDDMDVAFSPLPSPMLSPLPSDFGVPVDDMSLDPDIMDLTSSPLVSPIMIPLPFVSGVHVGVESPDPVFMDFSESHLSNPSIFVSSFVSCCRHSSCQSSYRYRHHHYASH</sequence>